<keyword evidence="1" id="KW-1133">Transmembrane helix</keyword>
<dbReference type="OrthoDB" id="7502743at2"/>
<dbReference type="KEGG" id="ssua:FPZ54_03550"/>
<keyword evidence="1" id="KW-0472">Membrane</keyword>
<keyword evidence="3" id="KW-1185">Reference proteome</keyword>
<dbReference type="AlphaFoldDB" id="A0A518RCM7"/>
<dbReference type="RefSeq" id="WP_145845045.1">
    <property type="nucleotide sequence ID" value="NZ_CP042239.1"/>
</dbReference>
<proteinExistence type="predicted"/>
<gene>
    <name evidence="2" type="ORF">FPZ54_03550</name>
</gene>
<accession>A0A518RCM7</accession>
<name>A0A518RCM7_9SPHN</name>
<evidence type="ECO:0000256" key="1">
    <source>
        <dbReference type="SAM" id="Phobius"/>
    </source>
</evidence>
<dbReference type="Proteomes" id="UP000318055">
    <property type="component" value="Chromosome"/>
</dbReference>
<evidence type="ECO:0000313" key="2">
    <source>
        <dbReference type="EMBL" id="QDX25190.1"/>
    </source>
</evidence>
<feature type="transmembrane region" description="Helical" evidence="1">
    <location>
        <begin position="92"/>
        <end position="113"/>
    </location>
</feature>
<evidence type="ECO:0000313" key="3">
    <source>
        <dbReference type="Proteomes" id="UP000318055"/>
    </source>
</evidence>
<sequence>MTDKDEIPAETLMAYADGEVDPLTAKRVERAIAADSTLAERVDQHRALTASLRATYAPVEAAPLPNAVTEMLTETVKIVPFRAPTPVRRERSIWIGAVAASLVAGLIAGPLVFPKRDPGIAIEDGQAVARGEIATVLGTQLASTQRADAPVRIGVTFRDGQERLCRTFVNGATGGIACAEGDAWRLERLYGGVARQGTAYRQASSGAAAMMADAQAMMRGEPLDANAEAAALKGR</sequence>
<dbReference type="EMBL" id="CP042239">
    <property type="protein sequence ID" value="QDX25190.1"/>
    <property type="molecule type" value="Genomic_DNA"/>
</dbReference>
<protein>
    <submittedName>
        <fullName evidence="2">Anti-sigma factor</fullName>
    </submittedName>
</protein>
<organism evidence="2 3">
    <name type="scientific">Sphingomonas suaedae</name>
    <dbReference type="NCBI Taxonomy" id="2599297"/>
    <lineage>
        <taxon>Bacteria</taxon>
        <taxon>Pseudomonadati</taxon>
        <taxon>Pseudomonadota</taxon>
        <taxon>Alphaproteobacteria</taxon>
        <taxon>Sphingomonadales</taxon>
        <taxon>Sphingomonadaceae</taxon>
        <taxon>Sphingomonas</taxon>
    </lineage>
</organism>
<keyword evidence="1" id="KW-0812">Transmembrane</keyword>
<reference evidence="2 3" key="1">
    <citation type="submission" date="2019-07" db="EMBL/GenBank/DDBJ databases">
        <title>Sphingomonas alkalisoli sp. nov., isolated from rhizosphere soil of Suaedae salsa.</title>
        <authorList>
            <person name="Zhang H."/>
            <person name="Xu L."/>
            <person name="Zhang J.-X."/>
            <person name="Sun J.-Q."/>
        </authorList>
    </citation>
    <scope>NUCLEOTIDE SEQUENCE [LARGE SCALE GENOMIC DNA]</scope>
    <source>
        <strain evidence="2 3">XS-10</strain>
    </source>
</reference>